<keyword evidence="1" id="KW-0812">Transmembrane</keyword>
<keyword evidence="1" id="KW-1133">Transmembrane helix</keyword>
<keyword evidence="1" id="KW-0472">Membrane</keyword>
<reference evidence="2" key="2">
    <citation type="submission" date="2025-08" db="UniProtKB">
        <authorList>
            <consortium name="Ensembl"/>
        </authorList>
    </citation>
    <scope>IDENTIFICATION</scope>
</reference>
<dbReference type="Proteomes" id="UP000008912">
    <property type="component" value="Unassembled WGS sequence"/>
</dbReference>
<evidence type="ECO:0000256" key="1">
    <source>
        <dbReference type="SAM" id="Phobius"/>
    </source>
</evidence>
<dbReference type="InParanoid" id="A0A7N5J8F1"/>
<evidence type="ECO:0000313" key="3">
    <source>
        <dbReference type="Proteomes" id="UP000008912"/>
    </source>
</evidence>
<accession>A0A7N5J8F1</accession>
<organism evidence="2 3">
    <name type="scientific">Ailuropoda melanoleuca</name>
    <name type="common">Giant panda</name>
    <dbReference type="NCBI Taxonomy" id="9646"/>
    <lineage>
        <taxon>Eukaryota</taxon>
        <taxon>Metazoa</taxon>
        <taxon>Chordata</taxon>
        <taxon>Craniata</taxon>
        <taxon>Vertebrata</taxon>
        <taxon>Euteleostomi</taxon>
        <taxon>Mammalia</taxon>
        <taxon>Eutheria</taxon>
        <taxon>Laurasiatheria</taxon>
        <taxon>Carnivora</taxon>
        <taxon>Caniformia</taxon>
        <taxon>Ursidae</taxon>
        <taxon>Ailuropoda</taxon>
    </lineage>
</organism>
<dbReference type="AlphaFoldDB" id="A0A7N5J8F1"/>
<reference evidence="2 3" key="1">
    <citation type="journal article" date="2010" name="Nature">
        <title>The sequence and de novo assembly of the giant panda genome.</title>
        <authorList>
            <person name="Li R."/>
            <person name="Fan W."/>
            <person name="Tian G."/>
            <person name="Zhu H."/>
            <person name="He L."/>
            <person name="Cai J."/>
            <person name="Huang Q."/>
            <person name="Cai Q."/>
            <person name="Li B."/>
            <person name="Bai Y."/>
            <person name="Zhang Z."/>
            <person name="Zhang Y."/>
            <person name="Wang W."/>
            <person name="Li J."/>
            <person name="Wei F."/>
            <person name="Li H."/>
            <person name="Jian M."/>
            <person name="Li J."/>
            <person name="Zhang Z."/>
            <person name="Nielsen R."/>
            <person name="Li D."/>
            <person name="Gu W."/>
            <person name="Yang Z."/>
            <person name="Xuan Z."/>
            <person name="Ryder O.A."/>
            <person name="Leung F.C."/>
            <person name="Zhou Y."/>
            <person name="Cao J."/>
            <person name="Sun X."/>
            <person name="Fu Y."/>
            <person name="Fang X."/>
            <person name="Guo X."/>
            <person name="Wang B."/>
            <person name="Hou R."/>
            <person name="Shen F."/>
            <person name="Mu B."/>
            <person name="Ni P."/>
            <person name="Lin R."/>
            <person name="Qian W."/>
            <person name="Wang G."/>
            <person name="Yu C."/>
            <person name="Nie W."/>
            <person name="Wang J."/>
            <person name="Wu Z."/>
            <person name="Liang H."/>
            <person name="Min J."/>
            <person name="Wu Q."/>
            <person name="Cheng S."/>
            <person name="Ruan J."/>
            <person name="Wang M."/>
            <person name="Shi Z."/>
            <person name="Wen M."/>
            <person name="Liu B."/>
            <person name="Ren X."/>
            <person name="Zheng H."/>
            <person name="Dong D."/>
            <person name="Cook K."/>
            <person name="Shan G."/>
            <person name="Zhang H."/>
            <person name="Kosiol C."/>
            <person name="Xie X."/>
            <person name="Lu Z."/>
            <person name="Zheng H."/>
            <person name="Li Y."/>
            <person name="Steiner C.C."/>
            <person name="Lam T.T."/>
            <person name="Lin S."/>
            <person name="Zhang Q."/>
            <person name="Li G."/>
            <person name="Tian J."/>
            <person name="Gong T."/>
            <person name="Liu H."/>
            <person name="Zhang D."/>
            <person name="Fang L."/>
            <person name="Ye C."/>
            <person name="Zhang J."/>
            <person name="Hu W."/>
            <person name="Xu A."/>
            <person name="Ren Y."/>
            <person name="Zhang G."/>
            <person name="Bruford M.W."/>
            <person name="Li Q."/>
            <person name="Ma L."/>
            <person name="Guo Y."/>
            <person name="An N."/>
            <person name="Hu Y."/>
            <person name="Zheng Y."/>
            <person name="Shi Y."/>
            <person name="Li Z."/>
            <person name="Liu Q."/>
            <person name="Chen Y."/>
            <person name="Zhao J."/>
            <person name="Qu N."/>
            <person name="Zhao S."/>
            <person name="Tian F."/>
            <person name="Wang X."/>
            <person name="Wang H."/>
            <person name="Xu L."/>
            <person name="Liu X."/>
            <person name="Vinar T."/>
            <person name="Wang Y."/>
            <person name="Lam T.W."/>
            <person name="Yiu S.M."/>
            <person name="Liu S."/>
            <person name="Zhang H."/>
            <person name="Li D."/>
            <person name="Huang Y."/>
            <person name="Wang X."/>
            <person name="Yang G."/>
            <person name="Jiang Z."/>
            <person name="Wang J."/>
            <person name="Qin N."/>
            <person name="Li L."/>
            <person name="Li J."/>
            <person name="Bolund L."/>
            <person name="Kristiansen K."/>
            <person name="Wong G.K."/>
            <person name="Olson M."/>
            <person name="Zhang X."/>
            <person name="Li S."/>
            <person name="Yang H."/>
            <person name="Wang J."/>
            <person name="Wang J."/>
        </authorList>
    </citation>
    <scope>NUCLEOTIDE SEQUENCE [LARGE SCALE GENOMIC DNA]</scope>
</reference>
<evidence type="ECO:0000313" key="2">
    <source>
        <dbReference type="Ensembl" id="ENSAMEP00000021545.1"/>
    </source>
</evidence>
<keyword evidence="3" id="KW-1185">Reference proteome</keyword>
<dbReference type="Ensembl" id="ENSAMET00000032668.1">
    <property type="protein sequence ID" value="ENSAMEP00000021545.1"/>
    <property type="gene ID" value="ENSAMEG00000030601.1"/>
</dbReference>
<proteinExistence type="predicted"/>
<feature type="transmembrane region" description="Helical" evidence="1">
    <location>
        <begin position="20"/>
        <end position="40"/>
    </location>
</feature>
<protein>
    <submittedName>
        <fullName evidence="2">Uncharacterized protein</fullName>
    </submittedName>
</protein>
<reference evidence="2" key="3">
    <citation type="submission" date="2025-09" db="UniProtKB">
        <authorList>
            <consortium name="Ensembl"/>
        </authorList>
    </citation>
    <scope>IDENTIFICATION</scope>
</reference>
<name>A0A7N5J8F1_AILME</name>
<sequence>MFPPSFSEVTYLIFIKGQVHVFLFKVVLTNIVIFLCSSPIGNTVSNLIMIIPPIFGAIQSVRDGLEKRYIASYLALTGMCNISSKDDVQYSDGLFFSFIPRVGS</sequence>
<dbReference type="GeneTree" id="ENSGT01070000256808"/>